<dbReference type="RefSeq" id="WP_012941052.1">
    <property type="nucleotide sequence ID" value="NC_013741.1"/>
</dbReference>
<dbReference type="EMBL" id="CP001857">
    <property type="protein sequence ID" value="ADB58717.1"/>
    <property type="molecule type" value="Genomic_DNA"/>
</dbReference>
<sequence length="262" mass="29345">MSKVKGEEVRLLVIGDGYIKEKKGIKLKESVIITEDGKGYLRTPKMGTSLELFLHAHLERGDEDISLNDLYQRYFEFCQAYDLEILNFDKFVRGLSRYVPIEEVVEKDEEGKSVVKLVAKGVSLTNKTIMIENGADRYFYIKKGLFKRKQIPVYVVVEGVPKTLSFSEVRGIAIDGGGSLRVIDDVGMGQLLTETLLMGATIGTQKIFKDIKFLVLIAVVFSMLAMIFGIYDMIYMNNLVKAVHSLQGQVNSLVNALKGVIT</sequence>
<evidence type="ECO:0000313" key="3">
    <source>
        <dbReference type="Proteomes" id="UP000001901"/>
    </source>
</evidence>
<keyword evidence="1" id="KW-1133">Transmembrane helix</keyword>
<protein>
    <submittedName>
        <fullName evidence="2">Uncharacterized protein</fullName>
    </submittedName>
</protein>
<dbReference type="PaxDb" id="572546-Arcpr_1671"/>
<evidence type="ECO:0000313" key="2">
    <source>
        <dbReference type="EMBL" id="ADB58717.1"/>
    </source>
</evidence>
<dbReference type="KEGG" id="apo:Arcpr_1671"/>
<dbReference type="HOGENOM" id="CLU_1060062_0_0_2"/>
<feature type="transmembrane region" description="Helical" evidence="1">
    <location>
        <begin position="213"/>
        <end position="231"/>
    </location>
</feature>
<proteinExistence type="predicted"/>
<gene>
    <name evidence="2" type="ordered locus">Arcpr_1671</name>
</gene>
<keyword evidence="3" id="KW-1185">Reference proteome</keyword>
<accession>D2RF23</accession>
<dbReference type="AlphaFoldDB" id="D2RF23"/>
<dbReference type="GeneID" id="8740364"/>
<name>D2RF23_ARCPA</name>
<organism evidence="2 3">
    <name type="scientific">Archaeoglobus profundus (strain DSM 5631 / JCM 9629 / NBRC 100127 / Av18)</name>
    <dbReference type="NCBI Taxonomy" id="572546"/>
    <lineage>
        <taxon>Archaea</taxon>
        <taxon>Methanobacteriati</taxon>
        <taxon>Methanobacteriota</taxon>
        <taxon>Archaeoglobi</taxon>
        <taxon>Archaeoglobales</taxon>
        <taxon>Archaeoglobaceae</taxon>
        <taxon>Archaeoglobus</taxon>
    </lineage>
</organism>
<keyword evidence="1" id="KW-0472">Membrane</keyword>
<dbReference type="Proteomes" id="UP000001901">
    <property type="component" value="Chromosome"/>
</dbReference>
<evidence type="ECO:0000256" key="1">
    <source>
        <dbReference type="SAM" id="Phobius"/>
    </source>
</evidence>
<reference evidence="2 3" key="1">
    <citation type="journal article" date="2010" name="Stand. Genomic Sci.">
        <title>Complete genome sequence of Archaeoglobus profundus type strain (AV18).</title>
        <authorList>
            <person name="von Jan M."/>
            <person name="Lapidus A."/>
            <person name="Del Rio T.G."/>
            <person name="Copeland A."/>
            <person name="Tice H."/>
            <person name="Cheng J.F."/>
            <person name="Lucas S."/>
            <person name="Chen F."/>
            <person name="Nolan M."/>
            <person name="Goodwin L."/>
            <person name="Han C."/>
            <person name="Pitluck S."/>
            <person name="Liolios K."/>
            <person name="Ivanova N."/>
            <person name="Mavromatis K."/>
            <person name="Ovchinnikova G."/>
            <person name="Chertkov O."/>
            <person name="Pati A."/>
            <person name="Chen A."/>
            <person name="Palaniappan K."/>
            <person name="Land M."/>
            <person name="Hauser L."/>
            <person name="Chang Y.J."/>
            <person name="Jeffries C.D."/>
            <person name="Saunders E."/>
            <person name="Brettin T."/>
            <person name="Detter J.C."/>
            <person name="Chain P."/>
            <person name="Eichinger K."/>
            <person name="Huber H."/>
            <person name="Spring S."/>
            <person name="Rohde M."/>
            <person name="Goker M."/>
            <person name="Wirth R."/>
            <person name="Woyke T."/>
            <person name="Bristow J."/>
            <person name="Eisen J.A."/>
            <person name="Markowitz V."/>
            <person name="Hugenholtz P."/>
            <person name="Kyrpides N.C."/>
            <person name="Klenk H.P."/>
        </authorList>
    </citation>
    <scope>NUCLEOTIDE SEQUENCE [LARGE SCALE GENOMIC DNA]</scope>
    <source>
        <strain evidence="3">DSM 5631 / JCM 9629 / NBRC 100127 / Av18</strain>
    </source>
</reference>
<dbReference type="STRING" id="572546.Arcpr_1671"/>
<keyword evidence="1" id="KW-0812">Transmembrane</keyword>